<comment type="caution">
    <text evidence="1">The sequence shown here is derived from an EMBL/GenBank/DDBJ whole genome shotgun (WGS) entry which is preliminary data.</text>
</comment>
<organism evidence="1 2">
    <name type="scientific">[Ruminococcus] lactaris</name>
    <dbReference type="NCBI Taxonomy" id="46228"/>
    <lineage>
        <taxon>Bacteria</taxon>
        <taxon>Bacillati</taxon>
        <taxon>Bacillota</taxon>
        <taxon>Clostridia</taxon>
        <taxon>Lachnospirales</taxon>
        <taxon>Lachnospiraceae</taxon>
        <taxon>Mediterraneibacter</taxon>
    </lineage>
</organism>
<dbReference type="AlphaFoldDB" id="A0A415D526"/>
<evidence type="ECO:0000313" key="2">
    <source>
        <dbReference type="Proteomes" id="UP000285832"/>
    </source>
</evidence>
<accession>A0A415D526</accession>
<protein>
    <submittedName>
        <fullName evidence="1">Uncharacterized protein</fullName>
    </submittedName>
</protein>
<evidence type="ECO:0000313" key="1">
    <source>
        <dbReference type="EMBL" id="RHJ61260.1"/>
    </source>
</evidence>
<dbReference type="Proteomes" id="UP000285832">
    <property type="component" value="Unassembled WGS sequence"/>
</dbReference>
<dbReference type="RefSeq" id="WP_118279104.1">
    <property type="nucleotide sequence ID" value="NZ_JAQDJO010000018.1"/>
</dbReference>
<proteinExistence type="predicted"/>
<name>A0A415D526_9FIRM</name>
<sequence length="113" mass="12736">MRYTEYHAGKAVIKDKSKLSEAMEKLAEFEEKEKCGEWLDAIELAKIAIALQSQKHISVKPIILDVLNGDIDYVCPLCDKEVVSDAESRNNYCGECGCKFDWSEIDAKTKSES</sequence>
<reference evidence="1 2" key="1">
    <citation type="submission" date="2018-08" db="EMBL/GenBank/DDBJ databases">
        <title>A genome reference for cultivated species of the human gut microbiota.</title>
        <authorList>
            <person name="Zou Y."/>
            <person name="Xue W."/>
            <person name="Luo G."/>
        </authorList>
    </citation>
    <scope>NUCLEOTIDE SEQUENCE [LARGE SCALE GENOMIC DNA]</scope>
    <source>
        <strain evidence="1 2">AM09-9</strain>
    </source>
</reference>
<gene>
    <name evidence="1" type="ORF">DW116_07965</name>
</gene>
<dbReference type="EMBL" id="QRMI01000017">
    <property type="protein sequence ID" value="RHJ61260.1"/>
    <property type="molecule type" value="Genomic_DNA"/>
</dbReference>